<accession>A0ABQ1GPE9</accession>
<evidence type="ECO:0000313" key="3">
    <source>
        <dbReference type="Proteomes" id="UP000617979"/>
    </source>
</evidence>
<sequence length="166" mass="18939">MKRFALLLTLSVLLVFSSGCGLLVADKEGEKEKKTKEEEIDAVEPSETFKEVEFKHINWFMGAPDPEEHGGIWLYNKEKHPGVLDNNNWDTKDMLLVQASSPKYDKYSLKVRKLQVIKSDVVKIVVKLEEDNDDKPAHEYISLNRGDLDGMKFIVETTDGKPVETK</sequence>
<protein>
    <recommendedName>
        <fullName evidence="4">Lipoprotein</fullName>
    </recommendedName>
</protein>
<reference evidence="3" key="1">
    <citation type="journal article" date="2019" name="Int. J. Syst. Evol. Microbiol.">
        <title>The Global Catalogue of Microorganisms (GCM) 10K type strain sequencing project: providing services to taxonomists for standard genome sequencing and annotation.</title>
        <authorList>
            <consortium name="The Broad Institute Genomics Platform"/>
            <consortium name="The Broad Institute Genome Sequencing Center for Infectious Disease"/>
            <person name="Wu L."/>
            <person name="Ma J."/>
        </authorList>
    </citation>
    <scope>NUCLEOTIDE SEQUENCE [LARGE SCALE GENOMIC DNA]</scope>
    <source>
        <strain evidence="3">CGMCC 1.12404</strain>
    </source>
</reference>
<name>A0ABQ1GPE9_9BACL</name>
<feature type="signal peptide" evidence="1">
    <location>
        <begin position="1"/>
        <end position="21"/>
    </location>
</feature>
<comment type="caution">
    <text evidence="2">The sequence shown here is derived from an EMBL/GenBank/DDBJ whole genome shotgun (WGS) entry which is preliminary data.</text>
</comment>
<feature type="chain" id="PRO_5046219000" description="Lipoprotein" evidence="1">
    <location>
        <begin position="22"/>
        <end position="166"/>
    </location>
</feature>
<evidence type="ECO:0008006" key="4">
    <source>
        <dbReference type="Google" id="ProtNLM"/>
    </source>
</evidence>
<dbReference type="RefSeq" id="WP_188432474.1">
    <property type="nucleotide sequence ID" value="NZ_BMEX01000006.1"/>
</dbReference>
<evidence type="ECO:0000256" key="1">
    <source>
        <dbReference type="SAM" id="SignalP"/>
    </source>
</evidence>
<keyword evidence="3" id="KW-1185">Reference proteome</keyword>
<dbReference type="EMBL" id="BMEX01000006">
    <property type="protein sequence ID" value="GGA47521.1"/>
    <property type="molecule type" value="Genomic_DNA"/>
</dbReference>
<evidence type="ECO:0000313" key="2">
    <source>
        <dbReference type="EMBL" id="GGA47521.1"/>
    </source>
</evidence>
<keyword evidence="1" id="KW-0732">Signal</keyword>
<dbReference type="PROSITE" id="PS51257">
    <property type="entry name" value="PROKAR_LIPOPROTEIN"/>
    <property type="match status" value="1"/>
</dbReference>
<organism evidence="2 3">
    <name type="scientific">Kroppenstedtia guangzhouensis</name>
    <dbReference type="NCBI Taxonomy" id="1274356"/>
    <lineage>
        <taxon>Bacteria</taxon>
        <taxon>Bacillati</taxon>
        <taxon>Bacillota</taxon>
        <taxon>Bacilli</taxon>
        <taxon>Bacillales</taxon>
        <taxon>Thermoactinomycetaceae</taxon>
        <taxon>Kroppenstedtia</taxon>
    </lineage>
</organism>
<dbReference type="Proteomes" id="UP000617979">
    <property type="component" value="Unassembled WGS sequence"/>
</dbReference>
<proteinExistence type="predicted"/>
<gene>
    <name evidence="2" type="ORF">GCM10007416_20820</name>
</gene>